<comment type="caution">
    <text evidence="3">The sequence shown here is derived from an EMBL/GenBank/DDBJ whole genome shotgun (WGS) entry which is preliminary data.</text>
</comment>
<evidence type="ECO:0000256" key="1">
    <source>
        <dbReference type="ARBA" id="ARBA00022574"/>
    </source>
</evidence>
<dbReference type="SUPFAM" id="SSF50978">
    <property type="entry name" value="WD40 repeat-like"/>
    <property type="match status" value="1"/>
</dbReference>
<evidence type="ECO:0000313" key="3">
    <source>
        <dbReference type="EMBL" id="KAK0740218.1"/>
    </source>
</evidence>
<dbReference type="GO" id="GO:0080008">
    <property type="term" value="C:Cul4-RING E3 ubiquitin ligase complex"/>
    <property type="evidence" value="ECO:0007669"/>
    <property type="project" value="TreeGrafter"/>
</dbReference>
<reference evidence="3" key="1">
    <citation type="submission" date="2023-06" db="EMBL/GenBank/DDBJ databases">
        <title>Genome-scale phylogeny and comparative genomics of the fungal order Sordariales.</title>
        <authorList>
            <consortium name="Lawrence Berkeley National Laboratory"/>
            <person name="Hensen N."/>
            <person name="Bonometti L."/>
            <person name="Westerberg I."/>
            <person name="Brannstrom I.O."/>
            <person name="Guillou S."/>
            <person name="Cros-Aarteil S."/>
            <person name="Calhoun S."/>
            <person name="Haridas S."/>
            <person name="Kuo A."/>
            <person name="Mondo S."/>
            <person name="Pangilinan J."/>
            <person name="Riley R."/>
            <person name="LaButti K."/>
            <person name="Andreopoulos B."/>
            <person name="Lipzen A."/>
            <person name="Chen C."/>
            <person name="Yanf M."/>
            <person name="Daum C."/>
            <person name="Ng V."/>
            <person name="Clum A."/>
            <person name="Steindorff A."/>
            <person name="Ohm R."/>
            <person name="Martin F."/>
            <person name="Silar P."/>
            <person name="Natvig D."/>
            <person name="Lalanne C."/>
            <person name="Gautier V."/>
            <person name="Ament-velasquez S.L."/>
            <person name="Kruys A."/>
            <person name="Hutchinson M.I."/>
            <person name="Powell A.J."/>
            <person name="Barry K."/>
            <person name="Miller A.N."/>
            <person name="Grigoriev I.V."/>
            <person name="Debuchy R."/>
            <person name="Gladieux P."/>
            <person name="Thoren M.H."/>
            <person name="Johannesson H."/>
        </authorList>
    </citation>
    <scope>NUCLEOTIDE SEQUENCE</scope>
    <source>
        <strain evidence="3">SMH3187-1</strain>
    </source>
</reference>
<dbReference type="AlphaFoldDB" id="A0AA40JYP9"/>
<keyword evidence="2" id="KW-0677">Repeat</keyword>
<sequence length="505" mass="54944">MPFIGELPGHWYDAEKDKYFKIEADSLATPTVKYTTSTVKRIAEDRRDARLDEKAKRIRREGTAPRALPPGNLAGALLRREMGAYVDGAEADVAAGLWAAELAHKGGVRMHDVVNLFVGGDKDTGLAAVFGVFERGQVKTSYFPADVDDERDVSRGMRATQYQGVDFRPRCTHMALGFNAMAFDERSDSLLFVGQQWDGELRACSIPARAPALPRRPTWNLSGQHWADIPPPNPPHGPGYSANVCIATPASPDTAFLIGTTQGILQLDRSAQPSLSWVQAPVKTERRAAKAARKEIFALDLLRSNPAHVLLAGGRCGQLCMVDLRAPDGEWVSLDHPSSIAHIKAIDEHHVLAAGPKSAMAVYDTRYTMRNPPSSGSRAGNNSSTVPVLTFPEYKNASSIQIGLDVLLGPGYGSGLVAAAHDDGKVALFSIRDGRKLRCPALDGFNFARPALAEVDGPAYLQSNAVVRSLMFQTLPEDQHASLFVAGRWMVEKFAFSRRVEECIC</sequence>
<keyword evidence="1" id="KW-0853">WD repeat</keyword>
<accession>A0AA40JYP9</accession>
<dbReference type="Gene3D" id="2.130.10.10">
    <property type="entry name" value="YVTN repeat-like/Quinoprotein amine dehydrogenase"/>
    <property type="match status" value="1"/>
</dbReference>
<protein>
    <recommendedName>
        <fullName evidence="5">Myocyte-specific enhancer factor 2d</fullName>
    </recommendedName>
</protein>
<organism evidence="3 4">
    <name type="scientific">Schizothecium vesticola</name>
    <dbReference type="NCBI Taxonomy" id="314040"/>
    <lineage>
        <taxon>Eukaryota</taxon>
        <taxon>Fungi</taxon>
        <taxon>Dikarya</taxon>
        <taxon>Ascomycota</taxon>
        <taxon>Pezizomycotina</taxon>
        <taxon>Sordariomycetes</taxon>
        <taxon>Sordariomycetidae</taxon>
        <taxon>Sordariales</taxon>
        <taxon>Schizotheciaceae</taxon>
        <taxon>Schizothecium</taxon>
    </lineage>
</organism>
<evidence type="ECO:0000313" key="4">
    <source>
        <dbReference type="Proteomes" id="UP001172155"/>
    </source>
</evidence>
<dbReference type="Proteomes" id="UP001172155">
    <property type="component" value="Unassembled WGS sequence"/>
</dbReference>
<gene>
    <name evidence="3" type="ORF">B0T18DRAFT_204587</name>
</gene>
<dbReference type="PANTHER" id="PTHR44472">
    <property type="entry name" value="DDB1- AND CUL4-ASSOCIATED FACTOR 4-RELATED"/>
    <property type="match status" value="1"/>
</dbReference>
<dbReference type="PANTHER" id="PTHR44472:SF1">
    <property type="entry name" value="DDB1 AND CUL4 ASSOCIATED FACTOR 4"/>
    <property type="match status" value="1"/>
</dbReference>
<evidence type="ECO:0008006" key="5">
    <source>
        <dbReference type="Google" id="ProtNLM"/>
    </source>
</evidence>
<evidence type="ECO:0000256" key="2">
    <source>
        <dbReference type="ARBA" id="ARBA00022737"/>
    </source>
</evidence>
<dbReference type="InterPro" id="IPR052254">
    <property type="entry name" value="CUL4-DDB1_E3_ligase_receptor"/>
</dbReference>
<dbReference type="InterPro" id="IPR036322">
    <property type="entry name" value="WD40_repeat_dom_sf"/>
</dbReference>
<keyword evidence="4" id="KW-1185">Reference proteome</keyword>
<name>A0AA40JYP9_9PEZI</name>
<dbReference type="InterPro" id="IPR015943">
    <property type="entry name" value="WD40/YVTN_repeat-like_dom_sf"/>
</dbReference>
<dbReference type="EMBL" id="JAUKUD010000006">
    <property type="protein sequence ID" value="KAK0740218.1"/>
    <property type="molecule type" value="Genomic_DNA"/>
</dbReference>
<proteinExistence type="predicted"/>